<keyword evidence="1" id="KW-1133">Transmembrane helix</keyword>
<feature type="signal peptide" evidence="2">
    <location>
        <begin position="1"/>
        <end position="19"/>
    </location>
</feature>
<sequence length="569" mass="66257">MSLHLDLKLTLLLIMTVSAFLPCPHNVKMIAVDMDYMLHWDWNYTHLENPVNFTAEYTLQYSEDEHEPYTRVCEGSRDRWCNFTHCRLHFSGMYWVRVRAEAGLQYSDWTTITFTPDEDVLLSSPSIVNVMADIDVLTLTISKSVMSDPMKLQYRVQYWERLKPEQKHMEVYDSPHAPLSSLTSRTEYCVQVSFFSQIYNKSSNYTSPQCVYTKEVHYTGHNNTAPAPYGAHYVSIRRAFGTRPQRKCPAEGEDGLYVDAVILGMDWRLVFLVCEVFFMTHWASSNRLSPPRRVNVQSSVLTWDPPVDHTGITYAVQYNTTLSNWSDVSKTPQRMFNFTAAPEDFYGKRFRVRSERGNQTSDWQMSKLVQCAHLHTCAPIIELKVETDKVHLLMKHRDQSVKEENGRHINFNPLYWKRNGTKNKQVFNSDHLVFKDLESGEEYCFQVEYLLYEKPHGKPSREICTVIPETSTQRKWRVIIFGVLTVMGLAIVGSFLYFVYTHHKRIKALLQPPLDIPEHIEEFLFSDFPQHPAPHPVTQSYDFISFVEEVAEDEDRRDLENDEGNASST</sequence>
<accession>A0A7J6AV34</accession>
<protein>
    <recommendedName>
        <fullName evidence="3">Fibronectin type-III domain-containing protein</fullName>
    </recommendedName>
</protein>
<organism evidence="4 5">
    <name type="scientific">Ameiurus melas</name>
    <name type="common">Black bullhead</name>
    <name type="synonym">Silurus melas</name>
    <dbReference type="NCBI Taxonomy" id="219545"/>
    <lineage>
        <taxon>Eukaryota</taxon>
        <taxon>Metazoa</taxon>
        <taxon>Chordata</taxon>
        <taxon>Craniata</taxon>
        <taxon>Vertebrata</taxon>
        <taxon>Euteleostomi</taxon>
        <taxon>Actinopterygii</taxon>
        <taxon>Neopterygii</taxon>
        <taxon>Teleostei</taxon>
        <taxon>Ostariophysi</taxon>
        <taxon>Siluriformes</taxon>
        <taxon>Ictaluridae</taxon>
        <taxon>Ameiurus</taxon>
    </lineage>
</organism>
<dbReference type="Pfam" id="PF09294">
    <property type="entry name" value="Interfer-bind"/>
    <property type="match status" value="2"/>
</dbReference>
<dbReference type="GO" id="GO:0004896">
    <property type="term" value="F:cytokine receptor activity"/>
    <property type="evidence" value="ECO:0007669"/>
    <property type="project" value="TreeGrafter"/>
</dbReference>
<proteinExistence type="predicted"/>
<dbReference type="EMBL" id="JAAGNN010000007">
    <property type="protein sequence ID" value="KAF4086704.1"/>
    <property type="molecule type" value="Genomic_DNA"/>
</dbReference>
<keyword evidence="1" id="KW-0472">Membrane</keyword>
<keyword evidence="1" id="KW-0812">Transmembrane</keyword>
<evidence type="ECO:0000313" key="4">
    <source>
        <dbReference type="EMBL" id="KAF4086704.1"/>
    </source>
</evidence>
<comment type="caution">
    <text evidence="4">The sequence shown here is derived from an EMBL/GenBank/DDBJ whole genome shotgun (WGS) entry which is preliminary data.</text>
</comment>
<dbReference type="InterPro" id="IPR013783">
    <property type="entry name" value="Ig-like_fold"/>
</dbReference>
<name>A0A7J6AV34_AMEME</name>
<dbReference type="PANTHER" id="PTHR20859">
    <property type="entry name" value="INTERFERON/INTERLEUKIN RECEPTOR"/>
    <property type="match status" value="1"/>
</dbReference>
<evidence type="ECO:0000313" key="5">
    <source>
        <dbReference type="Proteomes" id="UP000593565"/>
    </source>
</evidence>
<dbReference type="InterPro" id="IPR050650">
    <property type="entry name" value="Type-II_Cytokine-TF_Rcpt"/>
</dbReference>
<feature type="transmembrane region" description="Helical" evidence="1">
    <location>
        <begin position="478"/>
        <end position="500"/>
    </location>
</feature>
<feature type="domain" description="Fibronectin type-III" evidence="3">
    <location>
        <begin position="121"/>
        <end position="216"/>
    </location>
</feature>
<dbReference type="InterPro" id="IPR036116">
    <property type="entry name" value="FN3_sf"/>
</dbReference>
<evidence type="ECO:0000259" key="3">
    <source>
        <dbReference type="PROSITE" id="PS50853"/>
    </source>
</evidence>
<keyword evidence="2" id="KW-0732">Signal</keyword>
<reference evidence="4 5" key="1">
    <citation type="submission" date="2020-02" db="EMBL/GenBank/DDBJ databases">
        <title>A chromosome-scale genome assembly of the black bullhead catfish (Ameiurus melas).</title>
        <authorList>
            <person name="Wen M."/>
            <person name="Zham M."/>
            <person name="Cabau C."/>
            <person name="Klopp C."/>
            <person name="Donnadieu C."/>
            <person name="Roques C."/>
            <person name="Bouchez O."/>
            <person name="Lampietro C."/>
            <person name="Jouanno E."/>
            <person name="Herpin A."/>
            <person name="Louis A."/>
            <person name="Berthelot C."/>
            <person name="Parey E."/>
            <person name="Roest-Crollius H."/>
            <person name="Braasch I."/>
            <person name="Postlethwait J."/>
            <person name="Robinson-Rechavi M."/>
            <person name="Echchiki A."/>
            <person name="Begum T."/>
            <person name="Montfort J."/>
            <person name="Schartl M."/>
            <person name="Bobe J."/>
            <person name="Guiguen Y."/>
        </authorList>
    </citation>
    <scope>NUCLEOTIDE SEQUENCE [LARGE SCALE GENOMIC DNA]</scope>
    <source>
        <strain evidence="4">M_S1</strain>
        <tissue evidence="4">Blood</tissue>
    </source>
</reference>
<dbReference type="PANTHER" id="PTHR20859:SF53">
    <property type="entry name" value="INTERLEUKIN-22 RECEPTOR SUBUNIT ALPHA-1"/>
    <property type="match status" value="1"/>
</dbReference>
<dbReference type="AlphaFoldDB" id="A0A7J6AV34"/>
<dbReference type="GO" id="GO:0005886">
    <property type="term" value="C:plasma membrane"/>
    <property type="evidence" value="ECO:0007669"/>
    <property type="project" value="TreeGrafter"/>
</dbReference>
<dbReference type="Proteomes" id="UP000593565">
    <property type="component" value="Unassembled WGS sequence"/>
</dbReference>
<dbReference type="PROSITE" id="PS50853">
    <property type="entry name" value="FN3"/>
    <property type="match status" value="1"/>
</dbReference>
<dbReference type="SUPFAM" id="SSF49265">
    <property type="entry name" value="Fibronectin type III"/>
    <property type="match status" value="4"/>
</dbReference>
<dbReference type="Pfam" id="PF01108">
    <property type="entry name" value="Tissue_fac"/>
    <property type="match status" value="2"/>
</dbReference>
<dbReference type="InterPro" id="IPR003961">
    <property type="entry name" value="FN3_dom"/>
</dbReference>
<gene>
    <name evidence="4" type="ORF">AMELA_G00087370</name>
</gene>
<evidence type="ECO:0000256" key="1">
    <source>
        <dbReference type="SAM" id="Phobius"/>
    </source>
</evidence>
<keyword evidence="5" id="KW-1185">Reference proteome</keyword>
<evidence type="ECO:0000256" key="2">
    <source>
        <dbReference type="SAM" id="SignalP"/>
    </source>
</evidence>
<dbReference type="Gene3D" id="2.60.40.10">
    <property type="entry name" value="Immunoglobulins"/>
    <property type="match status" value="4"/>
</dbReference>
<dbReference type="InterPro" id="IPR015373">
    <property type="entry name" value="Interferon/interleukin_rcp_dom"/>
</dbReference>
<feature type="chain" id="PRO_5029459760" description="Fibronectin type-III domain-containing protein" evidence="2">
    <location>
        <begin position="20"/>
        <end position="569"/>
    </location>
</feature>